<evidence type="ECO:0000259" key="4">
    <source>
        <dbReference type="Pfam" id="PF00535"/>
    </source>
</evidence>
<dbReference type="CDD" id="cd00761">
    <property type="entry name" value="Glyco_tranf_GTA_type"/>
    <property type="match status" value="1"/>
</dbReference>
<dbReference type="InterPro" id="IPR029063">
    <property type="entry name" value="SAM-dependent_MTases_sf"/>
</dbReference>
<dbReference type="EC" id="2.4.-.-" evidence="6"/>
<dbReference type="Proteomes" id="UP001172645">
    <property type="component" value="Unassembled WGS sequence"/>
</dbReference>
<dbReference type="EMBL" id="JARFYM010000069">
    <property type="protein sequence ID" value="MDL2403912.1"/>
    <property type="molecule type" value="Genomic_DNA"/>
</dbReference>
<reference evidence="6" key="1">
    <citation type="submission" date="2023-06" db="EMBL/GenBank/DDBJ databases">
        <title>Phylogenetic Diversity of Rhizobium strains.</title>
        <authorList>
            <person name="Moura F.T."/>
            <person name="Helene L.C.F."/>
            <person name="Hungria M."/>
        </authorList>
    </citation>
    <scope>NUCLEOTIDE SEQUENCE</scope>
    <source>
        <strain evidence="6">CCGE526</strain>
    </source>
</reference>
<dbReference type="RefSeq" id="WP_285873465.1">
    <property type="nucleotide sequence ID" value="NZ_JARFYM010000069.1"/>
</dbReference>
<dbReference type="Gene3D" id="3.40.50.2000">
    <property type="entry name" value="Glycogen Phosphorylase B"/>
    <property type="match status" value="2"/>
</dbReference>
<keyword evidence="6" id="KW-0328">Glycosyltransferase</keyword>
<dbReference type="SUPFAM" id="SSF53448">
    <property type="entry name" value="Nucleotide-diphospho-sugar transferases"/>
    <property type="match status" value="1"/>
</dbReference>
<feature type="coiled-coil region" evidence="2">
    <location>
        <begin position="227"/>
        <end position="286"/>
    </location>
</feature>
<evidence type="ECO:0000259" key="3">
    <source>
        <dbReference type="Pfam" id="PF00534"/>
    </source>
</evidence>
<dbReference type="InterPro" id="IPR001296">
    <property type="entry name" value="Glyco_trans_1"/>
</dbReference>
<dbReference type="Gene3D" id="3.40.50.150">
    <property type="entry name" value="Vaccinia Virus protein VP39"/>
    <property type="match status" value="1"/>
</dbReference>
<feature type="domain" description="Glycosyl transferase family 1" evidence="3">
    <location>
        <begin position="1006"/>
        <end position="1161"/>
    </location>
</feature>
<dbReference type="Pfam" id="PF05050">
    <property type="entry name" value="Methyltransf_21"/>
    <property type="match status" value="1"/>
</dbReference>
<organism evidence="6 7">
    <name type="scientific">Rhizobium mayense</name>
    <dbReference type="NCBI Taxonomy" id="1312184"/>
    <lineage>
        <taxon>Bacteria</taxon>
        <taxon>Pseudomonadati</taxon>
        <taxon>Pseudomonadota</taxon>
        <taxon>Alphaproteobacteria</taxon>
        <taxon>Hyphomicrobiales</taxon>
        <taxon>Rhizobiaceae</taxon>
        <taxon>Rhizobium/Agrobacterium group</taxon>
        <taxon>Rhizobium</taxon>
    </lineage>
</organism>
<evidence type="ECO:0000256" key="1">
    <source>
        <dbReference type="ARBA" id="ARBA00022679"/>
    </source>
</evidence>
<keyword evidence="1 6" id="KW-0808">Transferase</keyword>
<dbReference type="PANTHER" id="PTHR46401">
    <property type="entry name" value="GLYCOSYLTRANSFERASE WBBK-RELATED"/>
    <property type="match status" value="1"/>
</dbReference>
<evidence type="ECO:0000313" key="7">
    <source>
        <dbReference type="Proteomes" id="UP001172645"/>
    </source>
</evidence>
<dbReference type="GO" id="GO:0016757">
    <property type="term" value="F:glycosyltransferase activity"/>
    <property type="evidence" value="ECO:0007669"/>
    <property type="project" value="UniProtKB-KW"/>
</dbReference>
<evidence type="ECO:0000259" key="5">
    <source>
        <dbReference type="Pfam" id="PF05050"/>
    </source>
</evidence>
<keyword evidence="2" id="KW-0175">Coiled coil</keyword>
<feature type="domain" description="Methyltransferase FkbM" evidence="5">
    <location>
        <begin position="29"/>
        <end position="192"/>
    </location>
</feature>
<evidence type="ECO:0000313" key="6">
    <source>
        <dbReference type="EMBL" id="MDL2403912.1"/>
    </source>
</evidence>
<dbReference type="InterPro" id="IPR006342">
    <property type="entry name" value="FkbM_mtfrase"/>
</dbReference>
<evidence type="ECO:0000256" key="2">
    <source>
        <dbReference type="SAM" id="Coils"/>
    </source>
</evidence>
<feature type="domain" description="Glycosyl transferase family 1" evidence="3">
    <location>
        <begin position="618"/>
        <end position="768"/>
    </location>
</feature>
<dbReference type="InterPro" id="IPR029044">
    <property type="entry name" value="Nucleotide-diphossugar_trans"/>
</dbReference>
<dbReference type="Gene3D" id="3.90.550.10">
    <property type="entry name" value="Spore Coat Polysaccharide Biosynthesis Protein SpsA, Chain A"/>
    <property type="match status" value="1"/>
</dbReference>
<dbReference type="SUPFAM" id="SSF53756">
    <property type="entry name" value="UDP-Glycosyltransferase/glycogen phosphorylase"/>
    <property type="match status" value="2"/>
</dbReference>
<accession>A0ABT7K5N2</accession>
<dbReference type="PANTHER" id="PTHR46401:SF2">
    <property type="entry name" value="GLYCOSYLTRANSFERASE WBBK-RELATED"/>
    <property type="match status" value="1"/>
</dbReference>
<protein>
    <submittedName>
        <fullName evidence="6">Glycosyltransferase</fullName>
        <ecNumber evidence="6">2.4.-.-</ecNumber>
    </submittedName>
</protein>
<dbReference type="Pfam" id="PF00535">
    <property type="entry name" value="Glycos_transf_2"/>
    <property type="match status" value="1"/>
</dbReference>
<proteinExistence type="predicted"/>
<feature type="domain" description="Glycosyltransferase 2-like" evidence="4">
    <location>
        <begin position="1215"/>
        <end position="1340"/>
    </location>
</feature>
<comment type="caution">
    <text evidence="6">The sequence shown here is derived from an EMBL/GenBank/DDBJ whole genome shotgun (WGS) entry which is preliminary data.</text>
</comment>
<sequence>MTLVSYAQNLEDVMLWRALRHVKNGFYIDIGAAWETKDSVTKLFYEAGWRGINVEPVEAMFRVLCEQRPRDCNLNMLVLDQKDDRVPFHVFDDAGISTISDEQKEFFSGRGYQPHEVFVKSDSLKNIVAENVPEGQDVHFLKIDAESSELRIIEGGDWEKFRPWIVVCETVDYRSSEHNDKNARKALEDRGYLRVYHDGVNDFFLAVEHQELLQHFSNPPNVFDEYITYAQKQAECAQKQAESVQKQAESAQRQAESEQSKAESISADLRAELAEANGNISQLRYEFNGVSAERDQLRTTVHALMTSTSWRITAPLRGLGLAKLKSRNVVKRVVPLAYQVLRRHPTLFNAAKRLLRGVPSVEFRLRRFLHNWNLAARGLATSGHSSRQSMDFWAAINAGSAGVTANASRDVAKVTLFYCEFSSTQTHPTGVVRVASKLLENLCNLGEFVIPVKLDRDSLQIAPLSKSEVEILSALADIRLRPLAQEIIEQGHFSDPSLFAGENNWLIIPEVTYHTFHSTPVTSRLIKIARDLNLKVGTVFYDNIPFHESAASHNREKHARYLSDISLSDVVWPISEFVSKELLAFYASEEKLNTHQVPYFSNNPLPEADSTERVLYDWEDSQKFIVAVGSICERKNQLSVVKAFNAFCSAFPDETWHLHLVGGEPEPKYSKAVHHEARKSERVHIHTQMSDAQIEKLYEKAAFTIFASTCEGYGLPITESLWRLRPVICADYGAMGSLAENGGCVTIDVTDIPAMQKAIEILAHDRAFYQSKIDEIIARPMQTWSEYAQKIISDTNNLASLSLVDCDICVWVDATIEAPGNSGIQRVTRQVCRALLELGCSLVPVKWDSEKNKVAIASNEELAHLAKWSGPVPDLWKRHLPLENSDRPLVYLLTDLPLNRSLSIQDRVISFFKGRGAHCVSIYYDAIPILMRDVYPQPFVEAMEQFTAMLDRMDRIVAISDASRKDLYRIMNRLDLAEPALERRVLAVSLAEEFPSVDRLRPLDFHNGEPFTFLCASTIEPRKNHLKLLEAFLMAERESARKLKLILVGRDSSFDAALGGKVRELVAQSENIEWLEDADDKALVACYERSHATVYPSFLEGFGLPIVESLWFHRPCICANFGQMGELSLSGGCLTANVRDATAIKNALCSLANSETEYSRLVGEASARSFKSWRHYASEIAQQMRALIGPKNLKALSAPTHEKRPRYLPTRPKLSVCITTYNRKKWLDLNIKNFLDVSSGLESDVELVVCDNKSAGDISDIFAKYSSHRNISVYQNSANIGMLNNLAQTVSFANGEYIWLVGDDDIIHENALRRILGVIYRESPALINLNYNVSTAEVPETRDGIKKYLAQASNYSISANDISGKIKDVSAENENFYTAIYSFVAERRFLWRMFHQDTSGQMFSSLQTCVPSSKYILSNMMEEKGCWLHEPAITVNLNVSWGEHANIWLLERIPEVYDLAQLNGVPRKSVAHWREHTFRNSLGSLDNVIKTGGEAALGGFDFARYVRRLQGVPVSGYLPTTRKAFAEAKQRGLPFVSDLSADELETLLSLHKDEIRVL</sequence>
<keyword evidence="7" id="KW-1185">Reference proteome</keyword>
<dbReference type="SUPFAM" id="SSF53335">
    <property type="entry name" value="S-adenosyl-L-methionine-dependent methyltransferases"/>
    <property type="match status" value="1"/>
</dbReference>
<dbReference type="InterPro" id="IPR001173">
    <property type="entry name" value="Glyco_trans_2-like"/>
</dbReference>
<gene>
    <name evidence="6" type="ORF">PY649_34195</name>
</gene>
<dbReference type="Pfam" id="PF00534">
    <property type="entry name" value="Glycos_transf_1"/>
    <property type="match status" value="2"/>
</dbReference>
<name>A0ABT7K5N2_9HYPH</name>